<sequence>MIMTTHDIQRISAQIWDAKLANDMTAVAGFIADNARFVHMGITFDKAGELEVFNEKIFIFKAVDIAEGYVVDYGSTAINFKKLLLTAVIGGNEVQNPFVISEVFTKTEDGWKLTAETYTRVATDFDTYKM</sequence>
<evidence type="ECO:0000313" key="3">
    <source>
        <dbReference type="Proteomes" id="UP000313395"/>
    </source>
</evidence>
<accession>A0A5C5E5S9</accession>
<dbReference type="InterPro" id="IPR032710">
    <property type="entry name" value="NTF2-like_dom_sf"/>
</dbReference>
<organism evidence="2 3">
    <name type="scientific">Trichococcus shcherbakoviae subsp. psychrophilus</name>
    <dbReference type="NCBI Taxonomy" id="2585775"/>
    <lineage>
        <taxon>Bacteria</taxon>
        <taxon>Bacillati</taxon>
        <taxon>Bacillota</taxon>
        <taxon>Bacilli</taxon>
        <taxon>Lactobacillales</taxon>
        <taxon>Carnobacteriaceae</taxon>
        <taxon>Trichococcus</taxon>
    </lineage>
</organism>
<proteinExistence type="predicted"/>
<reference evidence="2 3" key="1">
    <citation type="submission" date="2019-06" db="EMBL/GenBank/DDBJ databases">
        <title>Description Trichococcus psychrophilus sp. nov., isolated from a cold spring, by genomic and phenotypic analyses.</title>
        <authorList>
            <person name="Zakharyuk A."/>
        </authorList>
    </citation>
    <scope>NUCLEOTIDE SEQUENCE [LARGE SCALE GENOMIC DNA]</scope>
    <source>
        <strain evidence="2 3">SKBG</strain>
    </source>
</reference>
<dbReference type="Proteomes" id="UP000313395">
    <property type="component" value="Unassembled WGS sequence"/>
</dbReference>
<gene>
    <name evidence="2" type="ORF">FHK04_12450</name>
</gene>
<dbReference type="Gene3D" id="3.10.450.50">
    <property type="match status" value="1"/>
</dbReference>
<keyword evidence="3" id="KW-1185">Reference proteome</keyword>
<evidence type="ECO:0000313" key="2">
    <source>
        <dbReference type="EMBL" id="TNV68309.1"/>
    </source>
</evidence>
<name>A0A5C5E5S9_9LACT</name>
<comment type="caution">
    <text evidence="2">The sequence shown here is derived from an EMBL/GenBank/DDBJ whole genome shotgun (WGS) entry which is preliminary data.</text>
</comment>
<protein>
    <submittedName>
        <fullName evidence="2">Nuclear transport factor 2 family protein</fullName>
    </submittedName>
</protein>
<feature type="domain" description="DUF4440" evidence="1">
    <location>
        <begin position="8"/>
        <end position="113"/>
    </location>
</feature>
<dbReference type="SUPFAM" id="SSF54427">
    <property type="entry name" value="NTF2-like"/>
    <property type="match status" value="1"/>
</dbReference>
<dbReference type="InterPro" id="IPR027843">
    <property type="entry name" value="DUF4440"/>
</dbReference>
<dbReference type="Pfam" id="PF14534">
    <property type="entry name" value="DUF4440"/>
    <property type="match status" value="1"/>
</dbReference>
<evidence type="ECO:0000259" key="1">
    <source>
        <dbReference type="Pfam" id="PF14534"/>
    </source>
</evidence>
<dbReference type="AlphaFoldDB" id="A0A5C5E5S9"/>
<dbReference type="EMBL" id="VENO01000004">
    <property type="protein sequence ID" value="TNV68309.1"/>
    <property type="molecule type" value="Genomic_DNA"/>
</dbReference>